<dbReference type="PANTHER" id="PTHR31672">
    <property type="entry name" value="BNACNNG10540D PROTEIN"/>
    <property type="match status" value="1"/>
</dbReference>
<evidence type="ECO:0000313" key="3">
    <source>
        <dbReference type="Proteomes" id="UP001229421"/>
    </source>
</evidence>
<organism evidence="2 3">
    <name type="scientific">Tagetes erecta</name>
    <name type="common">African marigold</name>
    <dbReference type="NCBI Taxonomy" id="13708"/>
    <lineage>
        <taxon>Eukaryota</taxon>
        <taxon>Viridiplantae</taxon>
        <taxon>Streptophyta</taxon>
        <taxon>Embryophyta</taxon>
        <taxon>Tracheophyta</taxon>
        <taxon>Spermatophyta</taxon>
        <taxon>Magnoliopsida</taxon>
        <taxon>eudicotyledons</taxon>
        <taxon>Gunneridae</taxon>
        <taxon>Pentapetalae</taxon>
        <taxon>asterids</taxon>
        <taxon>campanulids</taxon>
        <taxon>Asterales</taxon>
        <taxon>Asteraceae</taxon>
        <taxon>Asteroideae</taxon>
        <taxon>Heliantheae alliance</taxon>
        <taxon>Tageteae</taxon>
        <taxon>Tagetes</taxon>
    </lineage>
</organism>
<dbReference type="InterPro" id="IPR017451">
    <property type="entry name" value="F-box-assoc_interact_dom"/>
</dbReference>
<dbReference type="InterPro" id="IPR006527">
    <property type="entry name" value="F-box-assoc_dom_typ1"/>
</dbReference>
<dbReference type="InterPro" id="IPR050796">
    <property type="entry name" value="SCF_F-box_component"/>
</dbReference>
<dbReference type="InterPro" id="IPR036047">
    <property type="entry name" value="F-box-like_dom_sf"/>
</dbReference>
<protein>
    <recommendedName>
        <fullName evidence="1">F-box domain-containing protein</fullName>
    </recommendedName>
</protein>
<dbReference type="SMART" id="SM00256">
    <property type="entry name" value="FBOX"/>
    <property type="match status" value="1"/>
</dbReference>
<accession>A0AAD8NNQ6</accession>
<proteinExistence type="predicted"/>
<dbReference type="Pfam" id="PF00646">
    <property type="entry name" value="F-box"/>
    <property type="match status" value="1"/>
</dbReference>
<dbReference type="SUPFAM" id="SSF81383">
    <property type="entry name" value="F-box domain"/>
    <property type="match status" value="1"/>
</dbReference>
<dbReference type="NCBIfam" id="TIGR01640">
    <property type="entry name" value="F_box_assoc_1"/>
    <property type="match status" value="1"/>
</dbReference>
<dbReference type="SUPFAM" id="SSF50965">
    <property type="entry name" value="Galactose oxidase, central domain"/>
    <property type="match status" value="1"/>
</dbReference>
<evidence type="ECO:0000313" key="2">
    <source>
        <dbReference type="EMBL" id="KAK1415141.1"/>
    </source>
</evidence>
<comment type="caution">
    <text evidence="2">The sequence shown here is derived from an EMBL/GenBank/DDBJ whole genome shotgun (WGS) entry which is preliminary data.</text>
</comment>
<dbReference type="InterPro" id="IPR001810">
    <property type="entry name" value="F-box_dom"/>
</dbReference>
<dbReference type="Gene3D" id="1.20.1280.50">
    <property type="match status" value="1"/>
</dbReference>
<evidence type="ECO:0000259" key="1">
    <source>
        <dbReference type="SMART" id="SM00256"/>
    </source>
</evidence>
<gene>
    <name evidence="2" type="ORF">QVD17_30913</name>
</gene>
<dbReference type="PANTHER" id="PTHR31672:SF13">
    <property type="entry name" value="F-BOX PROTEIN CPR30-LIKE"/>
    <property type="match status" value="1"/>
</dbReference>
<dbReference type="InterPro" id="IPR011043">
    <property type="entry name" value="Gal_Oxase/kelch_b-propeller"/>
</dbReference>
<reference evidence="2" key="1">
    <citation type="journal article" date="2023" name="bioRxiv">
        <title>Improved chromosome-level genome assembly for marigold (Tagetes erecta).</title>
        <authorList>
            <person name="Jiang F."/>
            <person name="Yuan L."/>
            <person name="Wang S."/>
            <person name="Wang H."/>
            <person name="Xu D."/>
            <person name="Wang A."/>
            <person name="Fan W."/>
        </authorList>
    </citation>
    <scope>NUCLEOTIDE SEQUENCE</scope>
    <source>
        <strain evidence="2">WSJ</strain>
        <tissue evidence="2">Leaf</tissue>
    </source>
</reference>
<keyword evidence="3" id="KW-1185">Reference proteome</keyword>
<dbReference type="AlphaFoldDB" id="A0AAD8NNQ6"/>
<dbReference type="Proteomes" id="UP001229421">
    <property type="component" value="Unassembled WGS sequence"/>
</dbReference>
<dbReference type="EMBL" id="JAUHHV010000008">
    <property type="protein sequence ID" value="KAK1415141.1"/>
    <property type="molecule type" value="Genomic_DNA"/>
</dbReference>
<dbReference type="Pfam" id="PF07734">
    <property type="entry name" value="FBA_1"/>
    <property type="match status" value="1"/>
</dbReference>
<sequence length="376" mass="43191">MSTEIEGKKKRELKVSLPLSLIESEILPRLPAKSIGVCRRVCKQWKSFLSSPTFCRMHLSYHATIDDYKLLLFDGVTLGTLPLSGTIPCNLPDLSLKVILLASLDGLVCLVSCNQLLFWNPLTGSYRKLSSIDPDDDDDDLHYFHSSSDVFGFYKDESCNDYRLLYLKREGDQGAYIYSHVLDTWRPLNFSFDFKAKDEDEHTFYSWSPATFWGQCLYFTVTAYFTKSMDKDSWIICFDVKTETFRKIQFPGVPDAGGSRGFCGMLVVLNGSLHLCVTYDDVDCLRHGDLWRMNGGDDDGWVKVAANFSDQGYGWQYISTVTVGNSVAVFDPEQNSFEKLNPEDFVRRYRYFCSNDEFQNRYFRMIYVETLVSPNL</sequence>
<feature type="domain" description="F-box" evidence="1">
    <location>
        <begin position="17"/>
        <end position="58"/>
    </location>
</feature>
<name>A0AAD8NNQ6_TARER</name>